<keyword evidence="9" id="KW-1185">Reference proteome</keyword>
<dbReference type="SUPFAM" id="SSF46966">
    <property type="entry name" value="Spectrin repeat"/>
    <property type="match status" value="3"/>
</dbReference>
<dbReference type="PANTHER" id="PTHR15711:SF15">
    <property type="entry name" value="SIGNAL-INDUCED PROLIFERATION-ASSOCIATED 1-LIKE PROTEIN 3"/>
    <property type="match status" value="1"/>
</dbReference>
<evidence type="ECO:0000313" key="8">
    <source>
        <dbReference type="EMBL" id="EMP42466.1"/>
    </source>
</evidence>
<feature type="compositionally biased region" description="Basic residues" evidence="5">
    <location>
        <begin position="129"/>
        <end position="138"/>
    </location>
</feature>
<organism evidence="8 9">
    <name type="scientific">Chelonia mydas</name>
    <name type="common">Green sea-turtle</name>
    <name type="synonym">Chelonia agassizi</name>
    <dbReference type="NCBI Taxonomy" id="8469"/>
    <lineage>
        <taxon>Eukaryota</taxon>
        <taxon>Metazoa</taxon>
        <taxon>Chordata</taxon>
        <taxon>Craniata</taxon>
        <taxon>Vertebrata</taxon>
        <taxon>Euteleostomi</taxon>
        <taxon>Archelosauria</taxon>
        <taxon>Testudinata</taxon>
        <taxon>Testudines</taxon>
        <taxon>Cryptodira</taxon>
        <taxon>Durocryptodira</taxon>
        <taxon>Americhelydia</taxon>
        <taxon>Chelonioidea</taxon>
        <taxon>Cheloniidae</taxon>
        <taxon>Chelonia</taxon>
    </lineage>
</organism>
<gene>
    <name evidence="8" type="ORF">UY3_00264</name>
</gene>
<dbReference type="InterPro" id="IPR018159">
    <property type="entry name" value="Spectrin/alpha-actinin"/>
</dbReference>
<dbReference type="InterPro" id="IPR050989">
    <property type="entry name" value="Rap1_Ran_GAP"/>
</dbReference>
<evidence type="ECO:0000256" key="3">
    <source>
        <dbReference type="ARBA" id="ARBA00023054"/>
    </source>
</evidence>
<dbReference type="Pfam" id="PF00435">
    <property type="entry name" value="Spectrin"/>
    <property type="match status" value="2"/>
</dbReference>
<dbReference type="SMART" id="SM00150">
    <property type="entry name" value="SPEC"/>
    <property type="match status" value="4"/>
</dbReference>
<dbReference type="Gene3D" id="2.30.42.10">
    <property type="match status" value="1"/>
</dbReference>
<feature type="region of interest" description="Disordered" evidence="5">
    <location>
        <begin position="244"/>
        <end position="311"/>
    </location>
</feature>
<accession>M7BX88</accession>
<keyword evidence="3 4" id="KW-0175">Coiled coil</keyword>
<dbReference type="GO" id="GO:0005096">
    <property type="term" value="F:GTPase activator activity"/>
    <property type="evidence" value="ECO:0007669"/>
    <property type="project" value="UniProtKB-KW"/>
</dbReference>
<feature type="region of interest" description="Disordered" evidence="5">
    <location>
        <begin position="1864"/>
        <end position="1909"/>
    </location>
</feature>
<dbReference type="CDD" id="cd06745">
    <property type="entry name" value="PDZ_SIPA1-like"/>
    <property type="match status" value="1"/>
</dbReference>
<feature type="compositionally biased region" description="Basic and acidic residues" evidence="5">
    <location>
        <begin position="1230"/>
        <end position="1253"/>
    </location>
</feature>
<feature type="compositionally biased region" description="Low complexity" evidence="5">
    <location>
        <begin position="244"/>
        <end position="254"/>
    </location>
</feature>
<dbReference type="SUPFAM" id="SSF111347">
    <property type="entry name" value="Rap/Ran-GAP"/>
    <property type="match status" value="1"/>
</dbReference>
<evidence type="ECO:0000256" key="4">
    <source>
        <dbReference type="SAM" id="Coils"/>
    </source>
</evidence>
<dbReference type="eggNOG" id="KOG3686">
    <property type="taxonomic scope" value="Eukaryota"/>
</dbReference>
<feature type="coiled-coil region" evidence="4">
    <location>
        <begin position="1384"/>
        <end position="1436"/>
    </location>
</feature>
<dbReference type="Proteomes" id="UP000031443">
    <property type="component" value="Unassembled WGS sequence"/>
</dbReference>
<evidence type="ECO:0000256" key="2">
    <source>
        <dbReference type="ARBA" id="ARBA00022553"/>
    </source>
</evidence>
<dbReference type="InterPro" id="IPR021818">
    <property type="entry name" value="SIPA1L_C"/>
</dbReference>
<dbReference type="SMART" id="SM00228">
    <property type="entry name" value="PDZ"/>
    <property type="match status" value="1"/>
</dbReference>
<feature type="coiled-coil region" evidence="4">
    <location>
        <begin position="1986"/>
        <end position="2034"/>
    </location>
</feature>
<dbReference type="Gene3D" id="3.40.50.11210">
    <property type="entry name" value="Rap/Ran-GAP"/>
    <property type="match status" value="1"/>
</dbReference>
<dbReference type="GO" id="GO:0003382">
    <property type="term" value="P:epithelial cell morphogenesis"/>
    <property type="evidence" value="ECO:0007669"/>
    <property type="project" value="TreeGrafter"/>
</dbReference>
<dbReference type="Pfam" id="PF21022">
    <property type="entry name" value="Rap-GAP_dimer"/>
    <property type="match status" value="1"/>
</dbReference>
<feature type="compositionally biased region" description="Polar residues" evidence="5">
    <location>
        <begin position="99"/>
        <end position="115"/>
    </location>
</feature>
<dbReference type="GO" id="GO:0005794">
    <property type="term" value="C:Golgi apparatus"/>
    <property type="evidence" value="ECO:0007669"/>
    <property type="project" value="TreeGrafter"/>
</dbReference>
<dbReference type="PANTHER" id="PTHR15711">
    <property type="entry name" value="RAP GTPASE-ACTIVATING PROTEIN"/>
    <property type="match status" value="1"/>
</dbReference>
<protein>
    <submittedName>
        <fullName evidence="8">Signal-induced proliferation-associated 1-like protein 3</fullName>
    </submittedName>
</protein>
<dbReference type="InterPro" id="IPR036034">
    <property type="entry name" value="PDZ_sf"/>
</dbReference>
<dbReference type="FunFam" id="3.40.50.11210:FF:000002">
    <property type="entry name" value="Signal-induced proliferation-associated 1-like protein 1"/>
    <property type="match status" value="1"/>
</dbReference>
<evidence type="ECO:0000259" key="6">
    <source>
        <dbReference type="PROSITE" id="PS50085"/>
    </source>
</evidence>
<name>M7BX88_CHEMY</name>
<dbReference type="Gene3D" id="1.20.58.60">
    <property type="match status" value="2"/>
</dbReference>
<feature type="domain" description="PDZ" evidence="7">
    <location>
        <begin position="946"/>
        <end position="1022"/>
    </location>
</feature>
<keyword evidence="1" id="KW-0343">GTPase activation</keyword>
<dbReference type="GO" id="GO:0051056">
    <property type="term" value="P:regulation of small GTPase mediated signal transduction"/>
    <property type="evidence" value="ECO:0007669"/>
    <property type="project" value="InterPro"/>
</dbReference>
<evidence type="ECO:0000259" key="7">
    <source>
        <dbReference type="PROSITE" id="PS50106"/>
    </source>
</evidence>
<dbReference type="PROSITE" id="PS50106">
    <property type="entry name" value="PDZ"/>
    <property type="match status" value="1"/>
</dbReference>
<reference evidence="9" key="1">
    <citation type="journal article" date="2013" name="Nat. Genet.">
        <title>The draft genomes of soft-shell turtle and green sea turtle yield insights into the development and evolution of the turtle-specific body plan.</title>
        <authorList>
            <person name="Wang Z."/>
            <person name="Pascual-Anaya J."/>
            <person name="Zadissa A."/>
            <person name="Li W."/>
            <person name="Niimura Y."/>
            <person name="Huang Z."/>
            <person name="Li C."/>
            <person name="White S."/>
            <person name="Xiong Z."/>
            <person name="Fang D."/>
            <person name="Wang B."/>
            <person name="Ming Y."/>
            <person name="Chen Y."/>
            <person name="Zheng Y."/>
            <person name="Kuraku S."/>
            <person name="Pignatelli M."/>
            <person name="Herrero J."/>
            <person name="Beal K."/>
            <person name="Nozawa M."/>
            <person name="Li Q."/>
            <person name="Wang J."/>
            <person name="Zhang H."/>
            <person name="Yu L."/>
            <person name="Shigenobu S."/>
            <person name="Wang J."/>
            <person name="Liu J."/>
            <person name="Flicek P."/>
            <person name="Searle S."/>
            <person name="Wang J."/>
            <person name="Kuratani S."/>
            <person name="Yin Y."/>
            <person name="Aken B."/>
            <person name="Zhang G."/>
            <person name="Irie N."/>
        </authorList>
    </citation>
    <scope>NUCLEOTIDE SEQUENCE [LARGE SCALE GENOMIC DNA]</scope>
</reference>
<dbReference type="SUPFAM" id="SSF50156">
    <property type="entry name" value="PDZ domain-like"/>
    <property type="match status" value="1"/>
</dbReference>
<evidence type="ECO:0000256" key="5">
    <source>
        <dbReference type="SAM" id="MobiDB-lite"/>
    </source>
</evidence>
<evidence type="ECO:0000313" key="9">
    <source>
        <dbReference type="Proteomes" id="UP000031443"/>
    </source>
</evidence>
<dbReference type="InterPro" id="IPR001478">
    <property type="entry name" value="PDZ"/>
</dbReference>
<dbReference type="EMBL" id="KB472412">
    <property type="protein sequence ID" value="EMP42466.1"/>
    <property type="molecule type" value="Genomic_DNA"/>
</dbReference>
<dbReference type="Gene3D" id="6.10.140.210">
    <property type="match status" value="1"/>
</dbReference>
<dbReference type="GO" id="GO:0005886">
    <property type="term" value="C:plasma membrane"/>
    <property type="evidence" value="ECO:0007669"/>
    <property type="project" value="TreeGrafter"/>
</dbReference>
<dbReference type="CDD" id="cd00176">
    <property type="entry name" value="SPEC"/>
    <property type="match status" value="2"/>
</dbReference>
<dbReference type="InterPro" id="IPR035974">
    <property type="entry name" value="Rap/Ran-GAP_sf"/>
</dbReference>
<feature type="compositionally biased region" description="Low complexity" evidence="5">
    <location>
        <begin position="1254"/>
        <end position="1267"/>
    </location>
</feature>
<dbReference type="Pfam" id="PF02145">
    <property type="entry name" value="Rap_GAP"/>
    <property type="match status" value="1"/>
</dbReference>
<feature type="compositionally biased region" description="Polar residues" evidence="5">
    <location>
        <begin position="1057"/>
        <end position="1075"/>
    </location>
</feature>
<proteinExistence type="predicted"/>
<dbReference type="InterPro" id="IPR000331">
    <property type="entry name" value="Rap/Ran_GAP_dom"/>
</dbReference>
<sequence>MTSYRPIPHASVDVGGPALKGSDGLAGTRGDYFSPGFWAQNGGTSQPAGDSLPGPRPTATTPAMPKMGVRARIADWPPKRETLKDPAAPSPTRDMEASTGISRTFLSPKGFQNGQQPPPTSLGSSGLRGLHRLSRRRSKDVEFQEGWPRSPGRAFAPLRNRSNSEVTLGECDLEEALEPRGAKLGSGLPLFREYGSTSSIDVQGVSEQSLFDMLSELRGEKPAQRRLPPEKPSDLLLANTSTASSLQAAGSAQADVRNGLGLPPEDSPIPPKEKPRKKGPKGEAGGDSIFKKLRSSRSDGEPGRALAEPEEGGKAWVCQKSFAHYDVQSLLFNLSQVAATRVVVAQRRNTPTGASAASAVSAALSRAYGLGELDPAFASTEDLNDKESLEHDLGDNNSNDLLLSCPHFRNEVGGMCERTVSFSRASAGSPGGAAGEGGFLEPSLNAYCTNASISVLEVPRELQRSPSRLARYNVEHVDLGARYYQLYFHGKEHSNYFGVDEKLGPVAVSIRREKLEDHKDHGPQYQYRIIFRTSELVTLRGSILEDATPTTTKHGTVRGLPLKDVLEYVVPELNIHCLRLAMNTPKVTEQLLKLDEQGLCRKHKVGILYCKARQSSEEEMYNNEEAGPAFEEFLSLIGERVCLKAFSKYAAQLDTKTDSTGTHSLYTTYQDYEIMFHVSTMLPYTLNNRQQLLRKRHIGNDIVTIIFQEPGALPFTPQNIRSHFQHVFIIVRVHSPCTDNVCYSVAVTRSKDAPPFGPPIPSGVTFRKSDIFRDFLLAKVINAENAAHKSDKFHTMATRTRQEYLKDLAENCVTNTPIDSTGKFNLISLTSKKKEKMKARVGAEQYSSGAIAWRVSAQDFAQGVEIECILAISNEFIVLLDLATKEVVFNCFCRDVIGWTPDPSTLRIFYGRGDHVSIQAADSSPEDIKEIVQRLKVMTSGCETVDMTLRRNGLGQLGFHVKYDGTVAEVEDYGFAWQAGLRQGSRLVEICKVAVVTLSHDQMIDLLRTSVTVKVVIIPPHEDGVPRRGWAESFEMSSMEHKAELESVPTGHRPPYRSNSAWQWSGPASHNSSQAAKWADPPPLSHAQSLTRPPKQASVVPYREPQPLPSKRPVSFPETPHASTASSPAGAERAQPYRQPSGSFSTPGSGGTAYTRYKPSPERYAASQRPLLPLEQHYSPEVTSSGDSSSGGLPSQESTMERHKPEPLWHVPVQSRLPAATGSSMTKRPSRQELAGKDSPNRPSKGEASDSRPSRSSNTLSSNASSSHSDERWFDTPDPAEGEPDPVSKGGSSDSGIDTTLYPKPPRLGPQRDQLPKALPGSAHYASLHETGGRPGNKRREPSPAVSVGSQSRGYWPKIVRSRGQCGRACRSPRPWQRQEIRMQVEHEQKLAEIRMRKKQALAQLEKQASERRKERLAAKESVHQMQQKADRLQLQSKKQWKNSRNCYQPCDPQIIRNRVTHVQTCLEELRQQAAQRRTELEASRQLWAFFQELEEAEAWVREKEQILASKPCGRDLSSVLQLSGQHKLMLGELGGRRALLHQAVKKGEQLLARQRPGTAQLEEKLREVRQCWKKLEEVTGMHQQKLQEALSFYQFSAETDDLLAWLQDTYRLASSDDFGHDEYSSQALLRKQAAVAQELEQHRAPVLALRAQLARLAPQHHQVLDVQIRIVEVEQLYGEVAEVAVLRHQWLQDALAVYRMFGEVRACEGWLDEKEQFESLDQEMSSVMGRILDVNETVQQLVEGGHPSASEVQSCRDHLNSRQIDVNTKNVFGQPRLRASLRDLRSPRKNYKSTIEDDLKKLIIMDGLGPEQERAMSPQKTLQRTLSDESLCSGRRDASYANAACFEQSLASDVLFTSTYPSNTLPIRRQHPQPGNGGLPEKKSTISASELSLSDVRDKPTRRLDPGLMPLPHRAAGLEWSSLVNAAKAYEVQRAVSLFSLNDSVLSPAAPPAHSPGPTPRTTPTMSEELPLDLTGKVCQLEAMLKQLHSDLQKEKQDKVMLQAEVASLRQYKQRLQEESQTANEQLRKFAEIFSSPVDKEL</sequence>
<keyword evidence="2" id="KW-0597">Phosphoprotein</keyword>
<dbReference type="PROSITE" id="PS50085">
    <property type="entry name" value="RAPGAP"/>
    <property type="match status" value="1"/>
</dbReference>
<feature type="domain" description="Rap-GAP" evidence="6">
    <location>
        <begin position="591"/>
        <end position="808"/>
    </location>
</feature>
<dbReference type="GO" id="GO:0090162">
    <property type="term" value="P:establishment of epithelial cell polarity"/>
    <property type="evidence" value="ECO:0007669"/>
    <property type="project" value="TreeGrafter"/>
</dbReference>
<feature type="compositionally biased region" description="Basic and acidic residues" evidence="5">
    <location>
        <begin position="1896"/>
        <end position="1906"/>
    </location>
</feature>
<dbReference type="InterPro" id="IPR002017">
    <property type="entry name" value="Spectrin_repeat"/>
</dbReference>
<evidence type="ECO:0000256" key="1">
    <source>
        <dbReference type="ARBA" id="ARBA00022468"/>
    </source>
</evidence>
<dbReference type="Pfam" id="PF11881">
    <property type="entry name" value="SPAR_C"/>
    <property type="match status" value="1"/>
</dbReference>
<feature type="region of interest" description="Disordered" evidence="5">
    <location>
        <begin position="1041"/>
        <end position="1353"/>
    </location>
</feature>
<feature type="region of interest" description="Disordered" evidence="5">
    <location>
        <begin position="1"/>
        <end position="163"/>
    </location>
</feature>